<dbReference type="Proteomes" id="UP001144280">
    <property type="component" value="Unassembled WGS sequence"/>
</dbReference>
<reference evidence="2" key="1">
    <citation type="submission" date="2022-12" db="EMBL/GenBank/DDBJ databases">
        <title>New Phytohabitans aurantiacus sp. RD004123 nov., an actinomycete isolated from soil.</title>
        <authorList>
            <person name="Triningsih D.W."/>
            <person name="Harunari E."/>
            <person name="Igarashi Y."/>
        </authorList>
    </citation>
    <scope>NUCLEOTIDE SEQUENCE</scope>
    <source>
        <strain evidence="2">RD004123</strain>
    </source>
</reference>
<feature type="transmembrane region" description="Helical" evidence="1">
    <location>
        <begin position="57"/>
        <end position="78"/>
    </location>
</feature>
<name>A0ABQ5R8Z5_9ACTN</name>
<protein>
    <submittedName>
        <fullName evidence="2">Uncharacterized protein</fullName>
    </submittedName>
</protein>
<evidence type="ECO:0000256" key="1">
    <source>
        <dbReference type="SAM" id="Phobius"/>
    </source>
</evidence>
<evidence type="ECO:0000313" key="3">
    <source>
        <dbReference type="Proteomes" id="UP001144280"/>
    </source>
</evidence>
<evidence type="ECO:0000313" key="2">
    <source>
        <dbReference type="EMBL" id="GLI02860.1"/>
    </source>
</evidence>
<sequence length="273" mass="29500">MTSETSDRLGAAAGYEYLVRRARRLIRRSGRGSYDRAVNAIVPGGRRLRGTMAGRHTAAALVGVVAVAVAAIAVAALLNRQRYVLLLPMATWRARAILVVVAPGLLGLAWWLLARTRRSAIAAASATVLAQAVACVGGYWLLAWSALIEEIPNEGPETIAVSPAGDFELVRTVYRDGLGEGSYEVVRVRSRDGAASRESAAAVVRCRTSYYESPEMVTWHVVTARDVVFVDETTIDTSHTDRLVRFDPDTLRVDGAVQLPVCPTERQRPTTGG</sequence>
<keyword evidence="1" id="KW-0812">Transmembrane</keyword>
<comment type="caution">
    <text evidence="2">The sequence shown here is derived from an EMBL/GenBank/DDBJ whole genome shotgun (WGS) entry which is preliminary data.</text>
</comment>
<gene>
    <name evidence="2" type="ORF">Pa4123_81380</name>
</gene>
<keyword evidence="1" id="KW-0472">Membrane</keyword>
<organism evidence="2 3">
    <name type="scientific">Phytohabitans aurantiacus</name>
    <dbReference type="NCBI Taxonomy" id="3016789"/>
    <lineage>
        <taxon>Bacteria</taxon>
        <taxon>Bacillati</taxon>
        <taxon>Actinomycetota</taxon>
        <taxon>Actinomycetes</taxon>
        <taxon>Micromonosporales</taxon>
        <taxon>Micromonosporaceae</taxon>
    </lineage>
</organism>
<keyword evidence="3" id="KW-1185">Reference proteome</keyword>
<dbReference type="RefSeq" id="WP_281904632.1">
    <property type="nucleotide sequence ID" value="NZ_BSDI01000071.1"/>
</dbReference>
<proteinExistence type="predicted"/>
<dbReference type="EMBL" id="BSDI01000071">
    <property type="protein sequence ID" value="GLI02860.1"/>
    <property type="molecule type" value="Genomic_DNA"/>
</dbReference>
<keyword evidence="1" id="KW-1133">Transmembrane helix</keyword>
<feature type="transmembrane region" description="Helical" evidence="1">
    <location>
        <begin position="90"/>
        <end position="113"/>
    </location>
</feature>
<feature type="transmembrane region" description="Helical" evidence="1">
    <location>
        <begin position="120"/>
        <end position="142"/>
    </location>
</feature>
<accession>A0ABQ5R8Z5</accession>